<keyword evidence="9 11" id="KW-0472">Membrane</keyword>
<evidence type="ECO:0000256" key="5">
    <source>
        <dbReference type="ARBA" id="ARBA00022753"/>
    </source>
</evidence>
<evidence type="ECO:0000256" key="2">
    <source>
        <dbReference type="ARBA" id="ARBA00004644"/>
    </source>
</evidence>
<dbReference type="KEGG" id="echi:FKX85_18200"/>
<keyword evidence="7 11" id="KW-1133">Transmembrane helix</keyword>
<dbReference type="GO" id="GO:0008324">
    <property type="term" value="F:monoatomic cation transmembrane transporter activity"/>
    <property type="evidence" value="ECO:0007669"/>
    <property type="project" value="InterPro"/>
</dbReference>
<reference evidence="13 14" key="1">
    <citation type="submission" date="2019-06" db="EMBL/GenBank/DDBJ databases">
        <title>Echinicola alkalisoli sp. nov. isolated from saline soil.</title>
        <authorList>
            <person name="Sun J.-Q."/>
            <person name="Xu L."/>
        </authorList>
    </citation>
    <scope>NUCLEOTIDE SEQUENCE [LARGE SCALE GENOMIC DNA]</scope>
    <source>
        <strain evidence="13 14">LN3S3</strain>
    </source>
</reference>
<dbReference type="InterPro" id="IPR058533">
    <property type="entry name" value="Cation_efflux_TM"/>
</dbReference>
<dbReference type="PANTHER" id="PTHR31937">
    <property type="entry name" value="TRANSMEMBRANE PROTEIN 163"/>
    <property type="match status" value="1"/>
</dbReference>
<dbReference type="GO" id="GO:0016020">
    <property type="term" value="C:membrane"/>
    <property type="evidence" value="ECO:0007669"/>
    <property type="project" value="InterPro"/>
</dbReference>
<dbReference type="PANTHER" id="PTHR31937:SF2">
    <property type="entry name" value="TRANSMEMBRANE PROTEIN 163"/>
    <property type="match status" value="1"/>
</dbReference>
<dbReference type="InterPro" id="IPR026765">
    <property type="entry name" value="Tmem163"/>
</dbReference>
<dbReference type="AlphaFoldDB" id="A0A514CM54"/>
<dbReference type="SUPFAM" id="SSF161111">
    <property type="entry name" value="Cation efflux protein transmembrane domain-like"/>
    <property type="match status" value="1"/>
</dbReference>
<keyword evidence="4 11" id="KW-0812">Transmembrane</keyword>
<organism evidence="13 14">
    <name type="scientific">Echinicola soli</name>
    <dbReference type="NCBI Taxonomy" id="2591634"/>
    <lineage>
        <taxon>Bacteria</taxon>
        <taxon>Pseudomonadati</taxon>
        <taxon>Bacteroidota</taxon>
        <taxon>Cytophagia</taxon>
        <taxon>Cytophagales</taxon>
        <taxon>Cyclobacteriaceae</taxon>
        <taxon>Echinicola</taxon>
    </lineage>
</organism>
<feature type="transmembrane region" description="Helical" evidence="11">
    <location>
        <begin position="147"/>
        <end position="167"/>
    </location>
</feature>
<evidence type="ECO:0000256" key="7">
    <source>
        <dbReference type="ARBA" id="ARBA00022989"/>
    </source>
</evidence>
<evidence type="ECO:0000256" key="4">
    <source>
        <dbReference type="ARBA" id="ARBA00022692"/>
    </source>
</evidence>
<dbReference type="Proteomes" id="UP000316614">
    <property type="component" value="Chromosome"/>
</dbReference>
<keyword evidence="8" id="KW-0770">Synapse</keyword>
<comment type="similarity">
    <text evidence="3">Belongs to the TMEM163 family.</text>
</comment>
<evidence type="ECO:0000256" key="10">
    <source>
        <dbReference type="ARBA" id="ARBA00023329"/>
    </source>
</evidence>
<evidence type="ECO:0000256" key="1">
    <source>
        <dbReference type="ARBA" id="ARBA00004146"/>
    </source>
</evidence>
<sequence length="212" mass="23803">MISMDDHKRYYKVAFGLAVFTILYNLAEGILSTYLGFTDESLVLFGFGTDSFIEVISGLGIAHMVIRIRRNPGSKRDEFERTALRITGFAFYILVAGLVITSCYNIWTGHQPITTFWGVVISGVSILVMWALVLWKRKVGKKLQSEPILADANCTLVCVYMSVILLVSSGLYAWFGLPYVDSIGTLGLSYFAFKEGRECFEKARSDRYCCCD</sequence>
<feature type="transmembrane region" description="Helical" evidence="11">
    <location>
        <begin position="43"/>
        <end position="66"/>
    </location>
</feature>
<feature type="domain" description="Cation efflux protein transmembrane" evidence="12">
    <location>
        <begin position="23"/>
        <end position="204"/>
    </location>
</feature>
<feature type="transmembrane region" description="Helical" evidence="11">
    <location>
        <begin position="12"/>
        <end position="37"/>
    </location>
</feature>
<gene>
    <name evidence="13" type="ORF">FKX85_18200</name>
</gene>
<dbReference type="OrthoDB" id="9790544at2"/>
<accession>A0A514CM54</accession>
<evidence type="ECO:0000313" key="14">
    <source>
        <dbReference type="Proteomes" id="UP000316614"/>
    </source>
</evidence>
<feature type="transmembrane region" description="Helical" evidence="11">
    <location>
        <begin position="113"/>
        <end position="135"/>
    </location>
</feature>
<evidence type="ECO:0000313" key="13">
    <source>
        <dbReference type="EMBL" id="QDH80870.1"/>
    </source>
</evidence>
<comment type="subcellular location">
    <subcellularLocation>
        <location evidence="2">Cytoplasmic vesicle</location>
        <location evidence="2">Secretory vesicle</location>
        <location evidence="2">Synaptic vesicle membrane</location>
        <topology evidence="2">Multi-pass membrane protein</topology>
    </subcellularLocation>
    <subcellularLocation>
        <location evidence="1">Early endosome membrane</location>
    </subcellularLocation>
</comment>
<evidence type="ECO:0000256" key="3">
    <source>
        <dbReference type="ARBA" id="ARBA00008731"/>
    </source>
</evidence>
<evidence type="ECO:0000256" key="11">
    <source>
        <dbReference type="SAM" id="Phobius"/>
    </source>
</evidence>
<dbReference type="GO" id="GO:0031410">
    <property type="term" value="C:cytoplasmic vesicle"/>
    <property type="evidence" value="ECO:0007669"/>
    <property type="project" value="UniProtKB-KW"/>
</dbReference>
<keyword evidence="10" id="KW-0968">Cytoplasmic vesicle</keyword>
<dbReference type="Pfam" id="PF01545">
    <property type="entry name" value="Cation_efflux"/>
    <property type="match status" value="1"/>
</dbReference>
<dbReference type="Gene3D" id="1.20.1510.10">
    <property type="entry name" value="Cation efflux protein transmembrane domain"/>
    <property type="match status" value="1"/>
</dbReference>
<dbReference type="EMBL" id="CP041253">
    <property type="protein sequence ID" value="QDH80870.1"/>
    <property type="molecule type" value="Genomic_DNA"/>
</dbReference>
<keyword evidence="5" id="KW-0967">Endosome</keyword>
<evidence type="ECO:0000256" key="8">
    <source>
        <dbReference type="ARBA" id="ARBA00023018"/>
    </source>
</evidence>
<feature type="transmembrane region" description="Helical" evidence="11">
    <location>
        <begin position="86"/>
        <end position="107"/>
    </location>
</feature>
<evidence type="ECO:0000259" key="12">
    <source>
        <dbReference type="Pfam" id="PF01545"/>
    </source>
</evidence>
<evidence type="ECO:0000256" key="6">
    <source>
        <dbReference type="ARBA" id="ARBA00022833"/>
    </source>
</evidence>
<name>A0A514CM54_9BACT</name>
<evidence type="ECO:0000256" key="9">
    <source>
        <dbReference type="ARBA" id="ARBA00023136"/>
    </source>
</evidence>
<keyword evidence="14" id="KW-1185">Reference proteome</keyword>
<protein>
    <recommendedName>
        <fullName evidence="12">Cation efflux protein transmembrane domain-containing protein</fullName>
    </recommendedName>
</protein>
<proteinExistence type="inferred from homology"/>
<dbReference type="InterPro" id="IPR027469">
    <property type="entry name" value="Cation_efflux_TMD_sf"/>
</dbReference>
<keyword evidence="6" id="KW-0862">Zinc</keyword>